<dbReference type="Proteomes" id="UP000034794">
    <property type="component" value="Unassembled WGS sequence"/>
</dbReference>
<evidence type="ECO:0000313" key="1">
    <source>
        <dbReference type="EMBL" id="KKU33605.1"/>
    </source>
</evidence>
<sequence>MPTVVGVITEGVEMGGGVGFPWIVPTVGEVRGVRVGMGVTILPGRKALELILVASRETAVTIGRKMAMRMITMMDFLCFAESRW</sequence>
<comment type="caution">
    <text evidence="1">The sequence shown here is derived from an EMBL/GenBank/DDBJ whole genome shotgun (WGS) entry which is preliminary data.</text>
</comment>
<organism evidence="1 2">
    <name type="scientific">Candidatus Collierbacteria bacterium GW2011_GWA2_46_26</name>
    <dbReference type="NCBI Taxonomy" id="1618381"/>
    <lineage>
        <taxon>Bacteria</taxon>
        <taxon>Candidatus Collieribacteriota</taxon>
    </lineage>
</organism>
<reference evidence="1 2" key="1">
    <citation type="journal article" date="2015" name="Nature">
        <title>rRNA introns, odd ribosomes, and small enigmatic genomes across a large radiation of phyla.</title>
        <authorList>
            <person name="Brown C.T."/>
            <person name="Hug L.A."/>
            <person name="Thomas B.C."/>
            <person name="Sharon I."/>
            <person name="Castelle C.J."/>
            <person name="Singh A."/>
            <person name="Wilkins M.J."/>
            <person name="Williams K.H."/>
            <person name="Banfield J.F."/>
        </authorList>
    </citation>
    <scope>NUCLEOTIDE SEQUENCE [LARGE SCALE GENOMIC DNA]</scope>
</reference>
<proteinExistence type="predicted"/>
<dbReference type="EMBL" id="LCMI01000002">
    <property type="protein sequence ID" value="KKU33605.1"/>
    <property type="molecule type" value="Genomic_DNA"/>
</dbReference>
<protein>
    <submittedName>
        <fullName evidence="1">Uncharacterized protein</fullName>
    </submittedName>
</protein>
<accession>A0A0G1SK00</accession>
<evidence type="ECO:0000313" key="2">
    <source>
        <dbReference type="Proteomes" id="UP000034794"/>
    </source>
</evidence>
<name>A0A0G1SK00_9BACT</name>
<dbReference type="AlphaFoldDB" id="A0A0G1SK00"/>
<gene>
    <name evidence="1" type="ORF">UX47_C0002G0013</name>
</gene>